<protein>
    <submittedName>
        <fullName evidence="4">Kelch repeat-containing protein</fullName>
    </submittedName>
</protein>
<dbReference type="InterPro" id="IPR006652">
    <property type="entry name" value="Kelch_1"/>
</dbReference>
<evidence type="ECO:0000256" key="2">
    <source>
        <dbReference type="ARBA" id="ARBA00022737"/>
    </source>
</evidence>
<proteinExistence type="predicted"/>
<keyword evidence="1" id="KW-0880">Kelch repeat</keyword>
<evidence type="ECO:0000256" key="3">
    <source>
        <dbReference type="SAM" id="MobiDB-lite"/>
    </source>
</evidence>
<dbReference type="InterPro" id="IPR015915">
    <property type="entry name" value="Kelch-typ_b-propeller"/>
</dbReference>
<evidence type="ECO:0000313" key="5">
    <source>
        <dbReference type="Proteomes" id="UP001242732"/>
    </source>
</evidence>
<accession>A0ABY9APA3</accession>
<dbReference type="RefSeq" id="WP_011793570.1">
    <property type="nucleotide sequence ID" value="NZ_CP023687.1"/>
</dbReference>
<evidence type="ECO:0000313" key="4">
    <source>
        <dbReference type="EMBL" id="WIY48654.1"/>
    </source>
</evidence>
<keyword evidence="5" id="KW-1185">Reference proteome</keyword>
<dbReference type="PANTHER" id="PTHR46093:SF18">
    <property type="entry name" value="FIBRONECTIN TYPE-III DOMAIN-CONTAINING PROTEIN"/>
    <property type="match status" value="1"/>
</dbReference>
<organism evidence="4 5">
    <name type="scientific">Paracidovorax citrulli</name>
    <name type="common">Acidovorax citrulli</name>
    <dbReference type="NCBI Taxonomy" id="80869"/>
    <lineage>
        <taxon>Bacteria</taxon>
        <taxon>Pseudomonadati</taxon>
        <taxon>Pseudomonadota</taxon>
        <taxon>Betaproteobacteria</taxon>
        <taxon>Burkholderiales</taxon>
        <taxon>Comamonadaceae</taxon>
        <taxon>Paracidovorax</taxon>
    </lineage>
</organism>
<evidence type="ECO:0000256" key="1">
    <source>
        <dbReference type="ARBA" id="ARBA00022441"/>
    </source>
</evidence>
<sequence>MPTPSSPTSGHPASAAQRTNPWQVSRRRSLVGLACALAACTAAAGPKPGPQDDGVWTRLSSEGAPSARSAPVAAALRGSIYLFGGVKDDFRAGTNDFLNDLHRYDVHANRWTRLVPAGDAPSPRAFTGGVAMPHRGWVVVFGGARYSADLSDFTPLGDVWAYDTRAGRWEALSGVAPGGAPAPSPRAWPTVWRAGDQLYVFGGVEAGFRTLNDLWRFDVSTRTWTQLSPHGAPGSPPPRYSGAVTGEPWRGQIALYGGEATTGQGGFVFLRDTWTFDLRTLAWRQATPAPGEDVDPPQNHGADALLGNGLLIAGGDQPGGATGCGAQFNQNPTNALWRLDLNTAAWRHLAPQGDVFPRIKRTSAATVMGEMYVFSGFGFNCEAGSGGQVWNTDVWRYTPPYRYWGH</sequence>
<reference evidence="4 5" key="1">
    <citation type="submission" date="2023-06" db="EMBL/GenBank/DDBJ databases">
        <authorList>
            <person name="Ham H."/>
            <person name="Park D.S."/>
        </authorList>
    </citation>
    <scope>NUCLEOTIDE SEQUENCE [LARGE SCALE GENOMIC DNA]</scope>
    <source>
        <strain evidence="4 5">KACC 17005</strain>
    </source>
</reference>
<gene>
    <name evidence="4" type="ORF">QRO08_23025</name>
</gene>
<dbReference type="Pfam" id="PF01344">
    <property type="entry name" value="Kelch_1"/>
    <property type="match status" value="1"/>
</dbReference>
<dbReference type="SUPFAM" id="SSF117281">
    <property type="entry name" value="Kelch motif"/>
    <property type="match status" value="1"/>
</dbReference>
<keyword evidence="2" id="KW-0677">Repeat</keyword>
<feature type="region of interest" description="Disordered" evidence="3">
    <location>
        <begin position="1"/>
        <end position="23"/>
    </location>
</feature>
<dbReference type="PANTHER" id="PTHR46093">
    <property type="entry name" value="ACYL-COA-BINDING DOMAIN-CONTAINING PROTEIN 5"/>
    <property type="match status" value="1"/>
</dbReference>
<dbReference type="Proteomes" id="UP001242732">
    <property type="component" value="Chromosome"/>
</dbReference>
<dbReference type="Pfam" id="PF24681">
    <property type="entry name" value="Kelch_KLHDC2_KLHL20_DRC7"/>
    <property type="match status" value="1"/>
</dbReference>
<dbReference type="EMBL" id="CP127363">
    <property type="protein sequence ID" value="WIY48654.1"/>
    <property type="molecule type" value="Genomic_DNA"/>
</dbReference>
<name>A0ABY9APA3_PARCI</name>
<feature type="region of interest" description="Disordered" evidence="3">
    <location>
        <begin position="44"/>
        <end position="63"/>
    </location>
</feature>
<dbReference type="Gene3D" id="2.120.10.80">
    <property type="entry name" value="Kelch-type beta propeller"/>
    <property type="match status" value="2"/>
</dbReference>